<dbReference type="InterPro" id="IPR036390">
    <property type="entry name" value="WH_DNA-bd_sf"/>
</dbReference>
<dbReference type="PROSITE" id="PS50931">
    <property type="entry name" value="HTH_LYSR"/>
    <property type="match status" value="1"/>
</dbReference>
<evidence type="ECO:0000256" key="4">
    <source>
        <dbReference type="ARBA" id="ARBA00023163"/>
    </source>
</evidence>
<proteinExistence type="inferred from homology"/>
<dbReference type="InterPro" id="IPR005119">
    <property type="entry name" value="LysR_subst-bd"/>
</dbReference>
<dbReference type="AlphaFoldDB" id="A0A844YT64"/>
<dbReference type="PANTHER" id="PTHR30118">
    <property type="entry name" value="HTH-TYPE TRANSCRIPTIONAL REGULATOR LEUO-RELATED"/>
    <property type="match status" value="1"/>
</dbReference>
<dbReference type="GO" id="GO:0003700">
    <property type="term" value="F:DNA-binding transcription factor activity"/>
    <property type="evidence" value="ECO:0007669"/>
    <property type="project" value="InterPro"/>
</dbReference>
<dbReference type="PANTHER" id="PTHR30118:SF6">
    <property type="entry name" value="HTH-TYPE TRANSCRIPTIONAL REGULATOR LEUO"/>
    <property type="match status" value="1"/>
</dbReference>
<dbReference type="Proteomes" id="UP000466966">
    <property type="component" value="Unassembled WGS sequence"/>
</dbReference>
<dbReference type="SUPFAM" id="SSF46785">
    <property type="entry name" value="Winged helix' DNA-binding domain"/>
    <property type="match status" value="1"/>
</dbReference>
<evidence type="ECO:0000259" key="5">
    <source>
        <dbReference type="PROSITE" id="PS50931"/>
    </source>
</evidence>
<dbReference type="Pfam" id="PF00126">
    <property type="entry name" value="HTH_1"/>
    <property type="match status" value="1"/>
</dbReference>
<keyword evidence="7" id="KW-1185">Reference proteome</keyword>
<reference evidence="6 7" key="1">
    <citation type="submission" date="2019-12" db="EMBL/GenBank/DDBJ databases">
        <title>Genomic-based taxomic classification of the family Erythrobacteraceae.</title>
        <authorList>
            <person name="Xu L."/>
        </authorList>
    </citation>
    <scope>NUCLEOTIDE SEQUENCE [LARGE SCALE GENOMIC DNA]</scope>
    <source>
        <strain evidence="6 7">M0322</strain>
    </source>
</reference>
<keyword evidence="2" id="KW-0805">Transcription regulation</keyword>
<organism evidence="6 7">
    <name type="scientific">Alteraurantiacibacter buctensis</name>
    <dbReference type="NCBI Taxonomy" id="1503981"/>
    <lineage>
        <taxon>Bacteria</taxon>
        <taxon>Pseudomonadati</taxon>
        <taxon>Pseudomonadota</taxon>
        <taxon>Alphaproteobacteria</taxon>
        <taxon>Sphingomonadales</taxon>
        <taxon>Erythrobacteraceae</taxon>
        <taxon>Alteraurantiacibacter</taxon>
    </lineage>
</organism>
<accession>A0A844YT64</accession>
<dbReference type="RefSeq" id="WP_237438045.1">
    <property type="nucleotide sequence ID" value="NZ_WTYV01000001.1"/>
</dbReference>
<evidence type="ECO:0000313" key="7">
    <source>
        <dbReference type="Proteomes" id="UP000466966"/>
    </source>
</evidence>
<dbReference type="PRINTS" id="PR00039">
    <property type="entry name" value="HTHLYSR"/>
</dbReference>
<comment type="caution">
    <text evidence="6">The sequence shown here is derived from an EMBL/GenBank/DDBJ whole genome shotgun (WGS) entry which is preliminary data.</text>
</comment>
<dbReference type="Gene3D" id="1.10.10.10">
    <property type="entry name" value="Winged helix-like DNA-binding domain superfamily/Winged helix DNA-binding domain"/>
    <property type="match status" value="1"/>
</dbReference>
<dbReference type="InterPro" id="IPR000847">
    <property type="entry name" value="LysR_HTH_N"/>
</dbReference>
<keyword evidence="4" id="KW-0804">Transcription</keyword>
<dbReference type="EMBL" id="WTYV01000001">
    <property type="protein sequence ID" value="MXO70061.1"/>
    <property type="molecule type" value="Genomic_DNA"/>
</dbReference>
<evidence type="ECO:0000256" key="2">
    <source>
        <dbReference type="ARBA" id="ARBA00023015"/>
    </source>
</evidence>
<evidence type="ECO:0000256" key="3">
    <source>
        <dbReference type="ARBA" id="ARBA00023125"/>
    </source>
</evidence>
<protein>
    <submittedName>
        <fullName evidence="6">LysR family transcriptional regulator</fullName>
    </submittedName>
</protein>
<dbReference type="SUPFAM" id="SSF53850">
    <property type="entry name" value="Periplasmic binding protein-like II"/>
    <property type="match status" value="1"/>
</dbReference>
<evidence type="ECO:0000313" key="6">
    <source>
        <dbReference type="EMBL" id="MXO70061.1"/>
    </source>
</evidence>
<feature type="domain" description="HTH lysR-type" evidence="5">
    <location>
        <begin position="26"/>
        <end position="83"/>
    </location>
</feature>
<sequence length="323" mass="35712">MISKINSANFTHWKSQLRAHMRFKGLDLNLLAALDVLLECRSTTETARRLNLSQPTISSALGRLRDYFGDDLLVNVGREMVPTPLAEELGPAIAELLNIARFRIVHAEAFDPRTSRRKFRVLASDYLFDVLLANALARAAQVAPHITFEIGNIGPQGTRSFERGDIDLMITVPKFMLAGYPSEELFADCDVVVCWSGGRYAQGVDEAAFAQAEFAMALFGEARRTALSDMHFAEAGLALNAAVHVPSFSALPGAVCGTDRLAVMHRRHALFFQRLYPLVVHPLPVPGAHISEMAQWHPLRRKDAGLSWLLELLRGEVANIQEG</sequence>
<keyword evidence="3" id="KW-0238">DNA-binding</keyword>
<evidence type="ECO:0000256" key="1">
    <source>
        <dbReference type="ARBA" id="ARBA00009437"/>
    </source>
</evidence>
<dbReference type="InterPro" id="IPR050389">
    <property type="entry name" value="LysR-type_TF"/>
</dbReference>
<dbReference type="InterPro" id="IPR036388">
    <property type="entry name" value="WH-like_DNA-bd_sf"/>
</dbReference>
<dbReference type="Gene3D" id="3.40.190.10">
    <property type="entry name" value="Periplasmic binding protein-like II"/>
    <property type="match status" value="2"/>
</dbReference>
<dbReference type="GO" id="GO:0003677">
    <property type="term" value="F:DNA binding"/>
    <property type="evidence" value="ECO:0007669"/>
    <property type="project" value="UniProtKB-KW"/>
</dbReference>
<name>A0A844YT64_9SPHN</name>
<comment type="similarity">
    <text evidence="1">Belongs to the LysR transcriptional regulatory family.</text>
</comment>
<dbReference type="Pfam" id="PF03466">
    <property type="entry name" value="LysR_substrate"/>
    <property type="match status" value="1"/>
</dbReference>
<gene>
    <name evidence="6" type="ORF">GRI99_00245</name>
</gene>